<name>A0A836BYF3_9CHLO</name>
<feature type="region of interest" description="Disordered" evidence="1">
    <location>
        <begin position="682"/>
        <end position="705"/>
    </location>
</feature>
<organism evidence="2 3">
    <name type="scientific">Edaphochlamys debaryana</name>
    <dbReference type="NCBI Taxonomy" id="47281"/>
    <lineage>
        <taxon>Eukaryota</taxon>
        <taxon>Viridiplantae</taxon>
        <taxon>Chlorophyta</taxon>
        <taxon>core chlorophytes</taxon>
        <taxon>Chlorophyceae</taxon>
        <taxon>CS clade</taxon>
        <taxon>Chlamydomonadales</taxon>
        <taxon>Chlamydomonadales incertae sedis</taxon>
        <taxon>Edaphochlamys</taxon>
    </lineage>
</organism>
<evidence type="ECO:0000313" key="2">
    <source>
        <dbReference type="EMBL" id="KAG2492238.1"/>
    </source>
</evidence>
<evidence type="ECO:0000256" key="1">
    <source>
        <dbReference type="SAM" id="MobiDB-lite"/>
    </source>
</evidence>
<sequence>MPPKGKARGVGPSASSSGAAASNSPSLLPSGLTAAFAALGMSGPSLMCTLSTLEDALIELPSNSRRHAAALAELLSTHPDSAKALLRLHAAALREGAGAEGAAAGGGSGGSVSGASALAGPAGADLRDLLSRFTLDLIYHCTPLPASRHTLTVLRFVRAMLRSQPLHVLSRRLAAAAAALEGRAGGGGGANAADGEAEVEQGRKCMDKFTFLSDSVAMLLWDIVFAGLLFPKEGAPTHINPPPELAAEVASERAAGVEKLARGLAESCVLEHAARVLLLLQARGPQAVRPREGANQTLPEDFVSVLRLWFATAQGGDRRLIVFDPLSNPACPPCVSPAASAHISSALSGRCVQTAVLVYGVGTLRLVDRGPTYGLPAALQTAGLAMCEVGQRSPGPLILDLLLRQLASRGALPPPGPGASLELALRVGRAAVGTLAAQHPSSTAQRDPNDAMAIFKHPPKVVLPLHTDPKDSTLLLAAAALRCSRGLLSAQDATPQQVERRGEWWRLAAGALVHGVHDLDSESLERLLDLVTEPLLKGGQGRSGVDVVSPELAAALESGLLSVLAMLFLSAMRFQRRSGHFTQQIFAACDRAASRDDGLGFALLVTPLLAYGSTGQSILLLDMLGMHGGLPVGRKARPQSDGLQDPDFVRIAARVAKPNQRAVRQVAASLLSYAGSVLEEYETQPAGAPPPAEAPAGQAEAGAAAAGPSASAPAAASAADAAASAAAAAPDAAAMSPGEQLRGLLAYASELWGLPLPPPLASGR</sequence>
<dbReference type="OrthoDB" id="563561at2759"/>
<proteinExistence type="predicted"/>
<dbReference type="AlphaFoldDB" id="A0A836BYF3"/>
<feature type="compositionally biased region" description="Low complexity" evidence="1">
    <location>
        <begin position="694"/>
        <end position="705"/>
    </location>
</feature>
<reference evidence="2" key="1">
    <citation type="journal article" date="2020" name="bioRxiv">
        <title>Comparative genomics of Chlamydomonas.</title>
        <authorList>
            <person name="Craig R.J."/>
            <person name="Hasan A.R."/>
            <person name="Ness R.W."/>
            <person name="Keightley P.D."/>
        </authorList>
    </citation>
    <scope>NUCLEOTIDE SEQUENCE</scope>
    <source>
        <strain evidence="2">CCAP 11/70</strain>
    </source>
</reference>
<dbReference type="Proteomes" id="UP000612055">
    <property type="component" value="Unassembled WGS sequence"/>
</dbReference>
<protein>
    <submittedName>
        <fullName evidence="2">Uncharacterized protein</fullName>
    </submittedName>
</protein>
<dbReference type="EMBL" id="JAEHOE010000046">
    <property type="protein sequence ID" value="KAG2492238.1"/>
    <property type="molecule type" value="Genomic_DNA"/>
</dbReference>
<gene>
    <name evidence="2" type="ORF">HYH03_009482</name>
</gene>
<evidence type="ECO:0000313" key="3">
    <source>
        <dbReference type="Proteomes" id="UP000612055"/>
    </source>
</evidence>
<keyword evidence="3" id="KW-1185">Reference proteome</keyword>
<comment type="caution">
    <text evidence="2">The sequence shown here is derived from an EMBL/GenBank/DDBJ whole genome shotgun (WGS) entry which is preliminary data.</text>
</comment>
<feature type="region of interest" description="Disordered" evidence="1">
    <location>
        <begin position="1"/>
        <end position="24"/>
    </location>
</feature>
<accession>A0A836BYF3</accession>
<feature type="compositionally biased region" description="Low complexity" evidence="1">
    <location>
        <begin position="11"/>
        <end position="24"/>
    </location>
</feature>